<evidence type="ECO:0000313" key="1">
    <source>
        <dbReference type="EMBL" id="CAH0052781.1"/>
    </source>
</evidence>
<comment type="caution">
    <text evidence="1">The sequence shown here is derived from an EMBL/GenBank/DDBJ whole genome shotgun (WGS) entry which is preliminary data.</text>
</comment>
<name>A0A9N9ZC25_9HYPO</name>
<dbReference type="Proteomes" id="UP000775872">
    <property type="component" value="Unassembled WGS sequence"/>
</dbReference>
<proteinExistence type="predicted"/>
<keyword evidence="2" id="KW-1185">Reference proteome</keyword>
<reference evidence="2" key="1">
    <citation type="submission" date="2019-06" db="EMBL/GenBank/DDBJ databases">
        <authorList>
            <person name="Broberg M."/>
        </authorList>
    </citation>
    <scope>NUCLEOTIDE SEQUENCE [LARGE SCALE GENOMIC DNA]</scope>
</reference>
<sequence>MADCPRTRFSLRSKLAAPGWGYCEWDEGVAQLARARLASVPPTVGAVNEKREDQLQVEITCGK</sequence>
<reference evidence="1 2" key="2">
    <citation type="submission" date="2021-10" db="EMBL/GenBank/DDBJ databases">
        <authorList>
            <person name="Piombo E."/>
        </authorList>
    </citation>
    <scope>NUCLEOTIDE SEQUENCE [LARGE SCALE GENOMIC DNA]</scope>
</reference>
<protein>
    <submittedName>
        <fullName evidence="1">Uncharacterized protein</fullName>
    </submittedName>
</protein>
<gene>
    <name evidence="1" type="ORF">CSOL1703_00004648</name>
</gene>
<accession>A0A9N9ZC25</accession>
<dbReference type="EMBL" id="CABFOC020000045">
    <property type="protein sequence ID" value="CAH0052781.1"/>
    <property type="molecule type" value="Genomic_DNA"/>
</dbReference>
<evidence type="ECO:0000313" key="2">
    <source>
        <dbReference type="Proteomes" id="UP000775872"/>
    </source>
</evidence>
<dbReference type="AlphaFoldDB" id="A0A9N9ZC25"/>
<organism evidence="1 2">
    <name type="scientific">Clonostachys solani</name>
    <dbReference type="NCBI Taxonomy" id="160281"/>
    <lineage>
        <taxon>Eukaryota</taxon>
        <taxon>Fungi</taxon>
        <taxon>Dikarya</taxon>
        <taxon>Ascomycota</taxon>
        <taxon>Pezizomycotina</taxon>
        <taxon>Sordariomycetes</taxon>
        <taxon>Hypocreomycetidae</taxon>
        <taxon>Hypocreales</taxon>
        <taxon>Bionectriaceae</taxon>
        <taxon>Clonostachys</taxon>
    </lineage>
</organism>